<dbReference type="InterPro" id="IPR000209">
    <property type="entry name" value="Peptidase_S8/S53_dom"/>
</dbReference>
<sequence>MTHVTGIACGSGVLSRGRFAGAAPEAHIISLKILDRLGQGSSTAALMAFRWIMDNASKYNIKIINLSIGTNDQRIHTPLREGVEQLWEKGFVVAAAAANPDGNSNFQPPPLLSPRIITVGAWEDRAYFQKKKSLRSALTATMPDLWAKGEEVVSVLSPDFDFSLQNRDRGKITDAHYIRMSGASMATPAVSGMAALLLERYPTLSPDQVKARLLADARGGLLTPEVMSF</sequence>
<name>A0ABS2GAD2_9FIRM</name>
<dbReference type="RefSeq" id="WP_205134164.1">
    <property type="nucleotide sequence ID" value="NZ_JACSNT010000013.1"/>
</dbReference>
<evidence type="ECO:0000313" key="8">
    <source>
        <dbReference type="Proteomes" id="UP000729290"/>
    </source>
</evidence>
<evidence type="ECO:0000256" key="4">
    <source>
        <dbReference type="ARBA" id="ARBA00022825"/>
    </source>
</evidence>
<comment type="similarity">
    <text evidence="1 5">Belongs to the peptidase S8 family.</text>
</comment>
<evidence type="ECO:0000313" key="7">
    <source>
        <dbReference type="EMBL" id="MBM6878414.1"/>
    </source>
</evidence>
<keyword evidence="4" id="KW-0720">Serine protease</keyword>
<accession>A0ABS2GAD2</accession>
<evidence type="ECO:0000256" key="2">
    <source>
        <dbReference type="ARBA" id="ARBA00022670"/>
    </source>
</evidence>
<protein>
    <submittedName>
        <fullName evidence="7">S8 family serine peptidase</fullName>
    </submittedName>
</protein>
<dbReference type="InterPro" id="IPR050131">
    <property type="entry name" value="Peptidase_S8_subtilisin-like"/>
</dbReference>
<evidence type="ECO:0000256" key="5">
    <source>
        <dbReference type="PROSITE-ProRule" id="PRU01240"/>
    </source>
</evidence>
<evidence type="ECO:0000256" key="1">
    <source>
        <dbReference type="ARBA" id="ARBA00011073"/>
    </source>
</evidence>
<comment type="caution">
    <text evidence="5">Lacks conserved residue(s) required for the propagation of feature annotation.</text>
</comment>
<dbReference type="Proteomes" id="UP000729290">
    <property type="component" value="Unassembled WGS sequence"/>
</dbReference>
<keyword evidence="2" id="KW-0645">Protease</keyword>
<keyword evidence="3" id="KW-0378">Hydrolase</keyword>
<keyword evidence="8" id="KW-1185">Reference proteome</keyword>
<dbReference type="PANTHER" id="PTHR43806:SF11">
    <property type="entry name" value="CEREVISIN-RELATED"/>
    <property type="match status" value="1"/>
</dbReference>
<organism evidence="7 8">
    <name type="scientific">Anaerotignum lactatifermentans</name>
    <dbReference type="NCBI Taxonomy" id="160404"/>
    <lineage>
        <taxon>Bacteria</taxon>
        <taxon>Bacillati</taxon>
        <taxon>Bacillota</taxon>
        <taxon>Clostridia</taxon>
        <taxon>Lachnospirales</taxon>
        <taxon>Anaerotignaceae</taxon>
        <taxon>Anaerotignum</taxon>
    </lineage>
</organism>
<evidence type="ECO:0000256" key="3">
    <source>
        <dbReference type="ARBA" id="ARBA00022801"/>
    </source>
</evidence>
<evidence type="ECO:0000259" key="6">
    <source>
        <dbReference type="Pfam" id="PF00082"/>
    </source>
</evidence>
<comment type="caution">
    <text evidence="7">The sequence shown here is derived from an EMBL/GenBank/DDBJ whole genome shotgun (WGS) entry which is preliminary data.</text>
</comment>
<dbReference type="PROSITE" id="PS51892">
    <property type="entry name" value="SUBTILASE"/>
    <property type="match status" value="1"/>
</dbReference>
<feature type="domain" description="Peptidase S8/S53" evidence="6">
    <location>
        <begin position="2"/>
        <end position="217"/>
    </location>
</feature>
<reference evidence="7 8" key="1">
    <citation type="journal article" date="2021" name="Sci. Rep.">
        <title>The distribution of antibiotic resistance genes in chicken gut microbiota commensals.</title>
        <authorList>
            <person name="Juricova H."/>
            <person name="Matiasovicova J."/>
            <person name="Kubasova T."/>
            <person name="Cejkova D."/>
            <person name="Rychlik I."/>
        </authorList>
    </citation>
    <scope>NUCLEOTIDE SEQUENCE [LARGE SCALE GENOMIC DNA]</scope>
    <source>
        <strain evidence="7 8">An431b</strain>
    </source>
</reference>
<proteinExistence type="inferred from homology"/>
<dbReference type="Gene3D" id="3.40.50.200">
    <property type="entry name" value="Peptidase S8/S53 domain"/>
    <property type="match status" value="1"/>
</dbReference>
<dbReference type="InterPro" id="IPR036852">
    <property type="entry name" value="Peptidase_S8/S53_dom_sf"/>
</dbReference>
<dbReference type="Pfam" id="PF00082">
    <property type="entry name" value="Peptidase_S8"/>
    <property type="match status" value="1"/>
</dbReference>
<dbReference type="EMBL" id="JACSNV010000013">
    <property type="protein sequence ID" value="MBM6878414.1"/>
    <property type="molecule type" value="Genomic_DNA"/>
</dbReference>
<dbReference type="SUPFAM" id="SSF52743">
    <property type="entry name" value="Subtilisin-like"/>
    <property type="match status" value="1"/>
</dbReference>
<gene>
    <name evidence="7" type="ORF">H9X83_09650</name>
</gene>
<dbReference type="PANTHER" id="PTHR43806">
    <property type="entry name" value="PEPTIDASE S8"/>
    <property type="match status" value="1"/>
</dbReference>